<reference evidence="1" key="2">
    <citation type="journal article" date="2015" name="Data Brief">
        <title>Shoot transcriptome of the giant reed, Arundo donax.</title>
        <authorList>
            <person name="Barrero R.A."/>
            <person name="Guerrero F.D."/>
            <person name="Moolhuijzen P."/>
            <person name="Goolsby J.A."/>
            <person name="Tidwell J."/>
            <person name="Bellgard S.E."/>
            <person name="Bellgard M.I."/>
        </authorList>
    </citation>
    <scope>NUCLEOTIDE SEQUENCE</scope>
    <source>
        <tissue evidence="1">Shoot tissue taken approximately 20 cm above the soil surface</tissue>
    </source>
</reference>
<dbReference type="EMBL" id="GBRH01242502">
    <property type="protein sequence ID" value="JAD55393.1"/>
    <property type="molecule type" value="Transcribed_RNA"/>
</dbReference>
<organism evidence="1">
    <name type="scientific">Arundo donax</name>
    <name type="common">Giant reed</name>
    <name type="synonym">Donax arundinaceus</name>
    <dbReference type="NCBI Taxonomy" id="35708"/>
    <lineage>
        <taxon>Eukaryota</taxon>
        <taxon>Viridiplantae</taxon>
        <taxon>Streptophyta</taxon>
        <taxon>Embryophyta</taxon>
        <taxon>Tracheophyta</taxon>
        <taxon>Spermatophyta</taxon>
        <taxon>Magnoliopsida</taxon>
        <taxon>Liliopsida</taxon>
        <taxon>Poales</taxon>
        <taxon>Poaceae</taxon>
        <taxon>PACMAD clade</taxon>
        <taxon>Arundinoideae</taxon>
        <taxon>Arundineae</taxon>
        <taxon>Arundo</taxon>
    </lineage>
</organism>
<sequence>MRENKQISEPLITDRNVVMQHVTV</sequence>
<dbReference type="AlphaFoldDB" id="A0A0A9AZR9"/>
<name>A0A0A9AZR9_ARUDO</name>
<reference evidence="1" key="1">
    <citation type="submission" date="2014-09" db="EMBL/GenBank/DDBJ databases">
        <authorList>
            <person name="Magalhaes I.L.F."/>
            <person name="Oliveira U."/>
            <person name="Santos F.R."/>
            <person name="Vidigal T.H.D.A."/>
            <person name="Brescovit A.D."/>
            <person name="Santos A.J."/>
        </authorList>
    </citation>
    <scope>NUCLEOTIDE SEQUENCE</scope>
    <source>
        <tissue evidence="1">Shoot tissue taken approximately 20 cm above the soil surface</tissue>
    </source>
</reference>
<accession>A0A0A9AZR9</accession>
<protein>
    <submittedName>
        <fullName evidence="1">Uncharacterized protein</fullName>
    </submittedName>
</protein>
<evidence type="ECO:0000313" key="1">
    <source>
        <dbReference type="EMBL" id="JAD55393.1"/>
    </source>
</evidence>
<proteinExistence type="predicted"/>